<evidence type="ECO:0000256" key="3">
    <source>
        <dbReference type="ARBA" id="ARBA00022777"/>
    </source>
</evidence>
<dbReference type="OrthoDB" id="6111975at2"/>
<dbReference type="SUPFAM" id="SSF48452">
    <property type="entry name" value="TPR-like"/>
    <property type="match status" value="1"/>
</dbReference>
<dbReference type="SUPFAM" id="SSF56112">
    <property type="entry name" value="Protein kinase-like (PK-like)"/>
    <property type="match status" value="1"/>
</dbReference>
<keyword evidence="3" id="KW-0418">Kinase</keyword>
<evidence type="ECO:0000256" key="6">
    <source>
        <dbReference type="SAM" id="MobiDB-lite"/>
    </source>
</evidence>
<evidence type="ECO:0000256" key="5">
    <source>
        <dbReference type="PROSITE-ProRule" id="PRU10141"/>
    </source>
</evidence>
<evidence type="ECO:0000256" key="4">
    <source>
        <dbReference type="ARBA" id="ARBA00022840"/>
    </source>
</evidence>
<evidence type="ECO:0000256" key="2">
    <source>
        <dbReference type="ARBA" id="ARBA00022741"/>
    </source>
</evidence>
<dbReference type="GO" id="GO:0005524">
    <property type="term" value="F:ATP binding"/>
    <property type="evidence" value="ECO:0007669"/>
    <property type="project" value="UniProtKB-UniRule"/>
</dbReference>
<protein>
    <submittedName>
        <fullName evidence="8">Tetratricopeptide repeat protein</fullName>
    </submittedName>
</protein>
<evidence type="ECO:0000313" key="8">
    <source>
        <dbReference type="EMBL" id="QEL16752.1"/>
    </source>
</evidence>
<dbReference type="InterPro" id="IPR017441">
    <property type="entry name" value="Protein_kinase_ATP_BS"/>
</dbReference>
<dbReference type="InterPro" id="IPR011009">
    <property type="entry name" value="Kinase-like_dom_sf"/>
</dbReference>
<dbReference type="InterPro" id="IPR000719">
    <property type="entry name" value="Prot_kinase_dom"/>
</dbReference>
<keyword evidence="4 5" id="KW-0067">ATP-binding</keyword>
<dbReference type="PANTHER" id="PTHR43289:SF6">
    <property type="entry name" value="SERINE_THREONINE-PROTEIN KINASE NEKL-3"/>
    <property type="match status" value="1"/>
</dbReference>
<dbReference type="Proteomes" id="UP000324974">
    <property type="component" value="Chromosome"/>
</dbReference>
<dbReference type="PROSITE" id="PS00108">
    <property type="entry name" value="PROTEIN_KINASE_ST"/>
    <property type="match status" value="1"/>
</dbReference>
<feature type="region of interest" description="Disordered" evidence="6">
    <location>
        <begin position="273"/>
        <end position="300"/>
    </location>
</feature>
<dbReference type="InterPro" id="IPR011990">
    <property type="entry name" value="TPR-like_helical_dom_sf"/>
</dbReference>
<dbReference type="Pfam" id="PF00069">
    <property type="entry name" value="Pkinase"/>
    <property type="match status" value="1"/>
</dbReference>
<dbReference type="PANTHER" id="PTHR43289">
    <property type="entry name" value="MITOGEN-ACTIVATED PROTEIN KINASE KINASE KINASE 20-RELATED"/>
    <property type="match status" value="1"/>
</dbReference>
<dbReference type="SMART" id="SM00028">
    <property type="entry name" value="TPR"/>
    <property type="match status" value="4"/>
</dbReference>
<reference evidence="9" key="1">
    <citation type="submission" date="2019-08" db="EMBL/GenBank/DDBJ databases">
        <title>Limnoglobus roseus gen. nov., sp. nov., a novel freshwater planctomycete with a giant genome from the family Gemmataceae.</title>
        <authorList>
            <person name="Kulichevskaya I.S."/>
            <person name="Naumoff D.G."/>
            <person name="Miroshnikov K."/>
            <person name="Ivanova A."/>
            <person name="Philippov D.A."/>
            <person name="Hakobyan A."/>
            <person name="Rijpstra I.C."/>
            <person name="Sinninghe Damste J.S."/>
            <person name="Liesack W."/>
            <person name="Dedysh S.N."/>
        </authorList>
    </citation>
    <scope>NUCLEOTIDE SEQUENCE [LARGE SCALE GENOMIC DNA]</scope>
    <source>
        <strain evidence="9">PX52</strain>
    </source>
</reference>
<dbReference type="PROSITE" id="PS50011">
    <property type="entry name" value="PROTEIN_KINASE_DOM"/>
    <property type="match status" value="1"/>
</dbReference>
<dbReference type="AlphaFoldDB" id="A0A5C1AG82"/>
<dbReference type="Gene3D" id="3.30.200.20">
    <property type="entry name" value="Phosphorylase Kinase, domain 1"/>
    <property type="match status" value="1"/>
</dbReference>
<dbReference type="PROSITE" id="PS00107">
    <property type="entry name" value="PROTEIN_KINASE_ATP"/>
    <property type="match status" value="1"/>
</dbReference>
<feature type="domain" description="Protein kinase" evidence="7">
    <location>
        <begin position="120"/>
        <end position="384"/>
    </location>
</feature>
<dbReference type="InterPro" id="IPR008271">
    <property type="entry name" value="Ser/Thr_kinase_AS"/>
</dbReference>
<dbReference type="EMBL" id="CP042425">
    <property type="protein sequence ID" value="QEL16752.1"/>
    <property type="molecule type" value="Genomic_DNA"/>
</dbReference>
<dbReference type="SMART" id="SM00220">
    <property type="entry name" value="S_TKc"/>
    <property type="match status" value="1"/>
</dbReference>
<sequence>MLDRVQQQLEPILDRQGRLWRAGRRPAVAELLERSPLRHDTDAQLDLIYNEIVLREDLGEVPTFEEYVAQFPHLREELALQFEVHGAMATDAAETPRLTDATRPDLEPPFGDELPDVPGYEVVEVLGRGGMGVVYKARDRRLRRPVALKMFDPGRTPSPREVLRFRAEAAAIARLRHPNVVQIYEIGDHRGLPFLALELADRGTLAHRLQRLPYPPRPAAELVAALARAADHVHANGIVHRDLKPANILFAADTPKLTDFGLAKLLVEDPDAARDATRTGEPVGTPRYMAPEQTTGRHELTGPATDVYALGTILYECLTGQVPFVAASVVETVEKIRFAEPVPPRRFQKVTRNLETICLKCLEKQPERRYATAAALADDLDRYLRGEPIAARPVGAAERAVRWTRRYPTRAALIGTAAAILVAAGVGWKIREGRERERIAEVRASVESLVRDGQDALARREDVLAESRFQQALVAVQGEPALADYRTGVAGWLNHSRQLLHREQWKQRVPPREFDDLRDEAVAQSVLLDRLGRAPIPTAREAVAIALDRTLPGDPAWQPPREQLAILDADLIALADGPAAALARLDPVPTGSRLGHLRRAAYLDELGRHDAATAEREQAAALPPNDADEHFHDGLARLRRGDAAGASTAFEAVLDAEPEHFAARLCQAVCVLKLGRPGEAKVGLTACVAQRPRFAWCYLLRAECHRQLAAADAARKDIRAGLDLRPAEALRLAFLAANGQGGPK</sequence>
<keyword evidence="2 5" id="KW-0547">Nucleotide-binding</keyword>
<organism evidence="8 9">
    <name type="scientific">Limnoglobus roseus</name>
    <dbReference type="NCBI Taxonomy" id="2598579"/>
    <lineage>
        <taxon>Bacteria</taxon>
        <taxon>Pseudomonadati</taxon>
        <taxon>Planctomycetota</taxon>
        <taxon>Planctomycetia</taxon>
        <taxon>Gemmatales</taxon>
        <taxon>Gemmataceae</taxon>
        <taxon>Limnoglobus</taxon>
    </lineage>
</organism>
<evidence type="ECO:0000259" key="7">
    <source>
        <dbReference type="PROSITE" id="PS50011"/>
    </source>
</evidence>
<accession>A0A5C1AG82</accession>
<dbReference type="KEGG" id="lrs:PX52LOC_03721"/>
<dbReference type="CDD" id="cd14014">
    <property type="entry name" value="STKc_PknB_like"/>
    <property type="match status" value="1"/>
</dbReference>
<gene>
    <name evidence="8" type="ORF">PX52LOC_03721</name>
</gene>
<name>A0A5C1AG82_9BACT</name>
<dbReference type="RefSeq" id="WP_149111438.1">
    <property type="nucleotide sequence ID" value="NZ_CP042425.1"/>
</dbReference>
<proteinExistence type="predicted"/>
<evidence type="ECO:0000313" key="9">
    <source>
        <dbReference type="Proteomes" id="UP000324974"/>
    </source>
</evidence>
<evidence type="ECO:0000256" key="1">
    <source>
        <dbReference type="ARBA" id="ARBA00022679"/>
    </source>
</evidence>
<feature type="binding site" evidence="5">
    <location>
        <position position="149"/>
    </location>
    <ligand>
        <name>ATP</name>
        <dbReference type="ChEBI" id="CHEBI:30616"/>
    </ligand>
</feature>
<dbReference type="InterPro" id="IPR019734">
    <property type="entry name" value="TPR_rpt"/>
</dbReference>
<keyword evidence="1" id="KW-0808">Transferase</keyword>
<dbReference type="Gene3D" id="1.25.40.10">
    <property type="entry name" value="Tetratricopeptide repeat domain"/>
    <property type="match status" value="1"/>
</dbReference>
<dbReference type="GO" id="GO:0004674">
    <property type="term" value="F:protein serine/threonine kinase activity"/>
    <property type="evidence" value="ECO:0007669"/>
    <property type="project" value="TreeGrafter"/>
</dbReference>
<dbReference type="Gene3D" id="1.10.510.10">
    <property type="entry name" value="Transferase(Phosphotransferase) domain 1"/>
    <property type="match status" value="1"/>
</dbReference>
<keyword evidence="9" id="KW-1185">Reference proteome</keyword>